<accession>A0A316V602</accession>
<reference evidence="8 9" key="1">
    <citation type="journal article" date="2018" name="Mol. Biol. Evol.">
        <title>Broad Genomic Sampling Reveals a Smut Pathogenic Ancestry of the Fungal Clade Ustilaginomycotina.</title>
        <authorList>
            <person name="Kijpornyongpan T."/>
            <person name="Mondo S.J."/>
            <person name="Barry K."/>
            <person name="Sandor L."/>
            <person name="Lee J."/>
            <person name="Lipzen A."/>
            <person name="Pangilinan J."/>
            <person name="LaButti K."/>
            <person name="Hainaut M."/>
            <person name="Henrissat B."/>
            <person name="Grigoriev I.V."/>
            <person name="Spatafora J.W."/>
            <person name="Aime M.C."/>
        </authorList>
    </citation>
    <scope>NUCLEOTIDE SEQUENCE [LARGE SCALE GENOMIC DNA]</scope>
    <source>
        <strain evidence="8 9">MCA 3882</strain>
    </source>
</reference>
<dbReference type="FunCoup" id="A0A316V602">
    <property type="interactions" value="132"/>
</dbReference>
<dbReference type="EMBL" id="KZ819605">
    <property type="protein sequence ID" value="PWN33019.1"/>
    <property type="molecule type" value="Genomic_DNA"/>
</dbReference>
<dbReference type="InterPro" id="IPR039741">
    <property type="entry name" value="UDP-sugar_pyrophosphorylase"/>
</dbReference>
<name>A0A316V602_9BASI</name>
<dbReference type="GeneID" id="37021251"/>
<proteinExistence type="inferred from homology"/>
<dbReference type="InterPro" id="IPR029044">
    <property type="entry name" value="Nucleotide-diphossugar_trans"/>
</dbReference>
<keyword evidence="4" id="KW-0808">Transferase</keyword>
<evidence type="ECO:0000256" key="5">
    <source>
        <dbReference type="ARBA" id="ARBA00022695"/>
    </source>
</evidence>
<dbReference type="SUPFAM" id="SSF53448">
    <property type="entry name" value="Nucleotide-diphospho-sugar transferases"/>
    <property type="match status" value="1"/>
</dbReference>
<evidence type="ECO:0000256" key="7">
    <source>
        <dbReference type="SAM" id="MobiDB-lite"/>
    </source>
</evidence>
<dbReference type="Pfam" id="PF01704">
    <property type="entry name" value="UDPGP"/>
    <property type="match status" value="1"/>
</dbReference>
<dbReference type="GO" id="GO:0006048">
    <property type="term" value="P:UDP-N-acetylglucosamine biosynthetic process"/>
    <property type="evidence" value="ECO:0007669"/>
    <property type="project" value="TreeGrafter"/>
</dbReference>
<dbReference type="CDD" id="cd04193">
    <property type="entry name" value="UDPGlcNAc_PPase"/>
    <property type="match status" value="1"/>
</dbReference>
<dbReference type="PANTHER" id="PTHR11952">
    <property type="entry name" value="UDP- GLUCOSE PYROPHOSPHORYLASE"/>
    <property type="match status" value="1"/>
</dbReference>
<comment type="similarity">
    <text evidence="2">Belongs to the UDPGP type 1 family.</text>
</comment>
<comment type="catalytic activity">
    <reaction evidence="6">
        <text>N-acetyl-alpha-D-glucosamine 1-phosphate + UTP + H(+) = UDP-N-acetyl-alpha-D-glucosamine + diphosphate</text>
        <dbReference type="Rhea" id="RHEA:13509"/>
        <dbReference type="ChEBI" id="CHEBI:15378"/>
        <dbReference type="ChEBI" id="CHEBI:33019"/>
        <dbReference type="ChEBI" id="CHEBI:46398"/>
        <dbReference type="ChEBI" id="CHEBI:57705"/>
        <dbReference type="ChEBI" id="CHEBI:57776"/>
        <dbReference type="EC" id="2.7.7.23"/>
    </reaction>
</comment>
<feature type="region of interest" description="Disordered" evidence="7">
    <location>
        <begin position="67"/>
        <end position="94"/>
    </location>
</feature>
<dbReference type="FunFam" id="3.90.550.10:FF:000075">
    <property type="entry name" value="Probable UDP-N-acetylglucosamine pyrophosphorylase"/>
    <property type="match status" value="1"/>
</dbReference>
<evidence type="ECO:0000256" key="4">
    <source>
        <dbReference type="ARBA" id="ARBA00022679"/>
    </source>
</evidence>
<feature type="compositionally biased region" description="Polar residues" evidence="7">
    <location>
        <begin position="82"/>
        <end position="94"/>
    </location>
</feature>
<keyword evidence="9" id="KW-1185">Reference proteome</keyword>
<evidence type="ECO:0000256" key="6">
    <source>
        <dbReference type="ARBA" id="ARBA00048493"/>
    </source>
</evidence>
<sequence>MSSSVEPVDIVALRKKFEKAGQSHVFHFWDDLNPDDQGALVEQLSELDVERVNSVYKRALEGEEEMKQLANSKSKIEPPTPESTTSLAPGSSEENGLREFGLDAIAAGKVGVLLLAGGQGTRLGSSAPKGCYDIGLPSHKSLFQLQAERILRLQELAGKRAHKSGKDVVITWFIMTSGPTRQPTESYFAQNSYFGLDSKNVIFFEQGTLPCLTMDGKIMLDAPHKVATAPDGNGGIYRALRQHLHKGSKDSVLSILADRKIEYLHAYGVDNCLVRVGDPVFIGVNVQRAQQIATDGGSPHQTGVKTVKKVDPKESVGIVARRDGHWSVIEYSEIPAELSAARDSSGNLLLRAANIVNHFYTSAFLTNDVEAIEAKIPFHIARKKIPTIDLESGKTVKPSTPNGMKLEMFIFDVFPHLKSDLVVHEVERPSEFSPLKNAPNTGVDDPQTSRRDLLALQRSWLQQAGATFAEGVEVEVSPLVSYSGEGLEAVKGRHFDKSTVIDSL</sequence>
<dbReference type="Gene3D" id="3.90.550.10">
    <property type="entry name" value="Spore Coat Polysaccharide Biosynthesis Protein SpsA, Chain A"/>
    <property type="match status" value="1"/>
</dbReference>
<dbReference type="AlphaFoldDB" id="A0A316V602"/>
<dbReference type="EC" id="2.7.7.23" evidence="3"/>
<dbReference type="InterPro" id="IPR002618">
    <property type="entry name" value="UDPGP_fam"/>
</dbReference>
<keyword evidence="5" id="KW-0548">Nucleotidyltransferase</keyword>
<organism evidence="8 9">
    <name type="scientific">Meira miltonrushii</name>
    <dbReference type="NCBI Taxonomy" id="1280837"/>
    <lineage>
        <taxon>Eukaryota</taxon>
        <taxon>Fungi</taxon>
        <taxon>Dikarya</taxon>
        <taxon>Basidiomycota</taxon>
        <taxon>Ustilaginomycotina</taxon>
        <taxon>Exobasidiomycetes</taxon>
        <taxon>Exobasidiales</taxon>
        <taxon>Brachybasidiaceae</taxon>
        <taxon>Meira</taxon>
    </lineage>
</organism>
<dbReference type="PANTHER" id="PTHR11952:SF2">
    <property type="entry name" value="LD24639P"/>
    <property type="match status" value="1"/>
</dbReference>
<dbReference type="Proteomes" id="UP000245771">
    <property type="component" value="Unassembled WGS sequence"/>
</dbReference>
<dbReference type="RefSeq" id="XP_025353321.1">
    <property type="nucleotide sequence ID" value="XM_025499470.1"/>
</dbReference>
<dbReference type="STRING" id="1280837.A0A316V602"/>
<evidence type="ECO:0000313" key="8">
    <source>
        <dbReference type="EMBL" id="PWN33019.1"/>
    </source>
</evidence>
<comment type="pathway">
    <text evidence="1">Nucleotide-sugar biosynthesis; UDP-N-acetyl-alpha-D-glucosamine biosynthesis; UDP-N-acetyl-alpha-D-glucosamine from N-acetyl-alpha-D-glucosamine 1-phosphate: step 1/1.</text>
</comment>
<dbReference type="InParanoid" id="A0A316V602"/>
<dbReference type="GO" id="GO:0003977">
    <property type="term" value="F:UDP-N-acetylglucosamine diphosphorylase activity"/>
    <property type="evidence" value="ECO:0007669"/>
    <property type="project" value="UniProtKB-EC"/>
</dbReference>
<protein>
    <recommendedName>
        <fullName evidence="3">UDP-N-acetylglucosamine diphosphorylase</fullName>
        <ecNumber evidence="3">2.7.7.23</ecNumber>
    </recommendedName>
</protein>
<evidence type="ECO:0000313" key="9">
    <source>
        <dbReference type="Proteomes" id="UP000245771"/>
    </source>
</evidence>
<evidence type="ECO:0000256" key="2">
    <source>
        <dbReference type="ARBA" id="ARBA00010401"/>
    </source>
</evidence>
<dbReference type="OrthoDB" id="532420at2759"/>
<evidence type="ECO:0000256" key="1">
    <source>
        <dbReference type="ARBA" id="ARBA00005208"/>
    </source>
</evidence>
<gene>
    <name evidence="8" type="ORF">FA14DRAFT_162187</name>
</gene>
<evidence type="ECO:0000256" key="3">
    <source>
        <dbReference type="ARBA" id="ARBA00012457"/>
    </source>
</evidence>